<evidence type="ECO:0000256" key="3">
    <source>
        <dbReference type="ARBA" id="ARBA00023125"/>
    </source>
</evidence>
<dbReference type="InterPro" id="IPR036388">
    <property type="entry name" value="WH-like_DNA-bd_sf"/>
</dbReference>
<dbReference type="Proteomes" id="UP000011200">
    <property type="component" value="Chromosome"/>
</dbReference>
<dbReference type="GO" id="GO:0030246">
    <property type="term" value="F:carbohydrate binding"/>
    <property type="evidence" value="ECO:0007669"/>
    <property type="project" value="InterPro"/>
</dbReference>
<dbReference type="SUPFAM" id="SSF100950">
    <property type="entry name" value="NagB/RpiA/CoA transferase-like"/>
    <property type="match status" value="1"/>
</dbReference>
<evidence type="ECO:0000256" key="4">
    <source>
        <dbReference type="ARBA" id="ARBA00023163"/>
    </source>
</evidence>
<accession>A0A2U9PP25</accession>
<feature type="domain" description="Sugar-binding" evidence="6">
    <location>
        <begin position="79"/>
        <end position="333"/>
    </location>
</feature>
<dbReference type="InterPro" id="IPR051054">
    <property type="entry name" value="SorC_transcr_regulators"/>
</dbReference>
<dbReference type="InterPro" id="IPR007324">
    <property type="entry name" value="Sugar-bd_dom_put"/>
</dbReference>
<keyword evidence="3" id="KW-0238">DNA-binding</keyword>
<evidence type="ECO:0000259" key="6">
    <source>
        <dbReference type="Pfam" id="PF04198"/>
    </source>
</evidence>
<dbReference type="EMBL" id="CP027541">
    <property type="protein sequence ID" value="AWT53484.1"/>
    <property type="molecule type" value="Genomic_DNA"/>
</dbReference>
<protein>
    <submittedName>
        <fullName evidence="7">Transcriptional regulator</fullName>
    </submittedName>
</protein>
<evidence type="ECO:0000256" key="5">
    <source>
        <dbReference type="SAM" id="MobiDB-lite"/>
    </source>
</evidence>
<evidence type="ECO:0000256" key="2">
    <source>
        <dbReference type="ARBA" id="ARBA00023015"/>
    </source>
</evidence>
<feature type="region of interest" description="Disordered" evidence="5">
    <location>
        <begin position="1"/>
        <end position="23"/>
    </location>
</feature>
<comment type="similarity">
    <text evidence="1">Belongs to the SorC transcriptional regulatory family.</text>
</comment>
<dbReference type="Pfam" id="PF04198">
    <property type="entry name" value="Sugar-bind"/>
    <property type="match status" value="1"/>
</dbReference>
<dbReference type="AlphaFoldDB" id="A0A2U9PP25"/>
<evidence type="ECO:0000256" key="1">
    <source>
        <dbReference type="ARBA" id="ARBA00010466"/>
    </source>
</evidence>
<sequence>MTVDAVDSAAHGDATDAGDLTDEERRRVADAAELYYVQGLKVEDVGKRMHLSRSTVSRMLARARQHGVVEFVLHRTPDRSSHLATQLNQRFGVRTLIADSVDAAEFAARLEVVAEFAARRLAAVVGTNMTIAVGWGATVEAVSRHLIFSPTRGARVVQLNGSVNASASNILNAGQLLDRFARAFSASAHHFPAPAFFDSATTREAMWQERSIQRVLGIRRNADVALFSVGALDNDVPDHLYRSGYLDAVDLQELRRDGIVGHIGTVFLRADGTSDGIAINRRSTGMPLSELRGVRTRILVASGPAKTAAVLGALRAGVATDLVLDEITAQALLDA</sequence>
<dbReference type="PANTHER" id="PTHR34294">
    <property type="entry name" value="TRANSCRIPTIONAL REGULATOR-RELATED"/>
    <property type="match status" value="1"/>
</dbReference>
<reference evidence="8" key="2">
    <citation type="submission" date="2018-03" db="EMBL/GenBank/DDBJ databases">
        <authorList>
            <person name="Derbyshire K."/>
            <person name="Gray T.A."/>
            <person name="Champion M."/>
        </authorList>
    </citation>
    <scope>NUCLEOTIDE SEQUENCE [LARGE SCALE GENOMIC DNA]</scope>
    <source>
        <strain evidence="8">MKD8</strain>
    </source>
</reference>
<evidence type="ECO:0000313" key="8">
    <source>
        <dbReference type="Proteomes" id="UP000011200"/>
    </source>
</evidence>
<organism evidence="7 8">
    <name type="scientific">Mycolicibacterium smegmatis (strain MKD8)</name>
    <name type="common">Mycobacterium smegmatis</name>
    <dbReference type="NCBI Taxonomy" id="1214915"/>
    <lineage>
        <taxon>Bacteria</taxon>
        <taxon>Bacillati</taxon>
        <taxon>Actinomycetota</taxon>
        <taxon>Actinomycetes</taxon>
        <taxon>Mycobacteriales</taxon>
        <taxon>Mycobacteriaceae</taxon>
        <taxon>Mycolicibacterium</taxon>
    </lineage>
</organism>
<name>A0A2U9PP25_MYCSE</name>
<dbReference type="InterPro" id="IPR009057">
    <property type="entry name" value="Homeodomain-like_sf"/>
</dbReference>
<keyword evidence="4" id="KW-0804">Transcription</keyword>
<dbReference type="GO" id="GO:0003677">
    <property type="term" value="F:DNA binding"/>
    <property type="evidence" value="ECO:0007669"/>
    <property type="project" value="UniProtKB-KW"/>
</dbReference>
<dbReference type="PANTHER" id="PTHR34294:SF1">
    <property type="entry name" value="TRANSCRIPTIONAL REGULATOR LSRR"/>
    <property type="match status" value="1"/>
</dbReference>
<dbReference type="RefSeq" id="WP_003893903.1">
    <property type="nucleotide sequence ID" value="NZ_CP027541.1"/>
</dbReference>
<reference evidence="7 8" key="1">
    <citation type="journal article" date="2013" name="Genome Announc.">
        <title>Draft genome sequence of MKD8, a conjugal recipient Mycobacterium smegmatis strain.</title>
        <authorList>
            <person name="Gray T.A."/>
            <person name="Palumbo M.J."/>
            <person name="Derbyshire K.M."/>
        </authorList>
    </citation>
    <scope>NUCLEOTIDE SEQUENCE [LARGE SCALE GENOMIC DNA]</scope>
    <source>
        <strain evidence="7 8">MKD8</strain>
    </source>
</reference>
<dbReference type="SUPFAM" id="SSF46689">
    <property type="entry name" value="Homeodomain-like"/>
    <property type="match status" value="1"/>
</dbReference>
<keyword evidence="2" id="KW-0805">Transcription regulation</keyword>
<dbReference type="Pfam" id="PF13384">
    <property type="entry name" value="HTH_23"/>
    <property type="match status" value="1"/>
</dbReference>
<gene>
    <name evidence="7" type="ORF">D806_025050</name>
</gene>
<dbReference type="Gene3D" id="3.40.50.1360">
    <property type="match status" value="1"/>
</dbReference>
<proteinExistence type="inferred from homology"/>
<dbReference type="CDD" id="cd06171">
    <property type="entry name" value="Sigma70_r4"/>
    <property type="match status" value="1"/>
</dbReference>
<dbReference type="InterPro" id="IPR037171">
    <property type="entry name" value="NagB/RpiA_transferase-like"/>
</dbReference>
<evidence type="ECO:0000313" key="7">
    <source>
        <dbReference type="EMBL" id="AWT53484.1"/>
    </source>
</evidence>
<dbReference type="Gene3D" id="1.10.10.10">
    <property type="entry name" value="Winged helix-like DNA-binding domain superfamily/Winged helix DNA-binding domain"/>
    <property type="match status" value="1"/>
</dbReference>